<dbReference type="GO" id="GO:0006508">
    <property type="term" value="P:proteolysis"/>
    <property type="evidence" value="ECO:0007669"/>
    <property type="project" value="InterPro"/>
</dbReference>
<keyword evidence="1" id="KW-0732">Signal</keyword>
<evidence type="ECO:0000313" key="3">
    <source>
        <dbReference type="EMBL" id="GHB46862.1"/>
    </source>
</evidence>
<reference evidence="3" key="1">
    <citation type="journal article" date="2014" name="Int. J. Syst. Evol. Microbiol.">
        <title>Complete genome sequence of Corynebacterium casei LMG S-19264T (=DSM 44701T), isolated from a smear-ripened cheese.</title>
        <authorList>
            <consortium name="US DOE Joint Genome Institute (JGI-PGF)"/>
            <person name="Walter F."/>
            <person name="Albersmeier A."/>
            <person name="Kalinowski J."/>
            <person name="Ruckert C."/>
        </authorList>
    </citation>
    <scope>NUCLEOTIDE SEQUENCE</scope>
    <source>
        <strain evidence="3">KCTC 23224</strain>
    </source>
</reference>
<dbReference type="SUPFAM" id="SSF53187">
    <property type="entry name" value="Zn-dependent exopeptidases"/>
    <property type="match status" value="1"/>
</dbReference>
<accession>A0A8J3G6P4</accession>
<dbReference type="Proteomes" id="UP000642809">
    <property type="component" value="Unassembled WGS sequence"/>
</dbReference>
<name>A0A8J3G6P4_9BACT</name>
<dbReference type="SUPFAM" id="SSF52317">
    <property type="entry name" value="Class I glutamine amidotransferase-like"/>
    <property type="match status" value="1"/>
</dbReference>
<dbReference type="InterPro" id="IPR000834">
    <property type="entry name" value="Peptidase_M14"/>
</dbReference>
<evidence type="ECO:0000256" key="1">
    <source>
        <dbReference type="SAM" id="SignalP"/>
    </source>
</evidence>
<sequence length="864" mass="96691">MPTMKKIILVISLACFAYSNAFAQRSPEGTAEIPLSYYLPEGFTYNPEVPTPKSFLGYEVGEWTIDYGQVIRYFEALAASSTRVSLEEFGKSHEKRPQILLTITAPENFGKLDEIKEDRQSLRDAKASIDYAAMPVVLQMGYSVHGNEASAINSAVLAAYHFAAANEVADDLENIIVLIDPLLNPDGYARYSTWVNAHRSMNLNGDPNNRELSEAWPGGRGNHYWFDLNRDWLLVQHPESQNRVAKFQEWLPNIYLDFHEMGTNTTFFFQPAIPSRDHPLIPKNIIDMTKRMADYHVKEFDQSKGLYFAKERFDEYYFGYGSTYPDIQGSVGILFEQASSRGHLQESDFGLLTFAHTVKNQFKAALSSFAAAADIKGDFNKLTHEFYKDAANIAASDPEKAYIFGSEVDAARGYHLADILRQHQVKVFELNEDITVNGVAYKGGKAYIVPTDQPQYRLIKAMFEVRNEFKDSLFYDVSAWTLPMSFNLDYAGLNSRIYNLANVSPIQEDFALTAGELIGEDDAVAYAFGWESYYAPKLTFELISKGYLVRTSTEPLTIPTGKRLNRGSILVGLKKDAPKSDWSKLENDLDSLAKVTGINIHKISTGYTAGYNVGSPTMPVLKKPEVALVVGTGVNSLEAGEIWHLMDKRMDMTITLLPIERIAGADLSRYNVLVMPNGTYNALNKSQAEKIKSWVGQGNTLIARGNALKWLSEQEIATFKFKEEDEKKEEGLKPYADYEKNTGARLTSGTIFHGKVDTTHPLGYGFDQEKIYLFRNNNLFLEPAKNPYANPVTYTSEGLASGYVHPENLAKVKNTASTQVKKVGSGRVVGFVDNPNFRGIWFGTNKLFLNAVFMGQIIQSGTAD</sequence>
<dbReference type="InterPro" id="IPR029062">
    <property type="entry name" value="Class_I_gatase-like"/>
</dbReference>
<evidence type="ECO:0000313" key="4">
    <source>
        <dbReference type="Proteomes" id="UP000642809"/>
    </source>
</evidence>
<gene>
    <name evidence="3" type="ORF">GCM10008106_29700</name>
</gene>
<proteinExistence type="predicted"/>
<dbReference type="EMBL" id="BMYF01000020">
    <property type="protein sequence ID" value="GHB46862.1"/>
    <property type="molecule type" value="Genomic_DNA"/>
</dbReference>
<evidence type="ECO:0000259" key="2">
    <source>
        <dbReference type="Pfam" id="PF00246"/>
    </source>
</evidence>
<dbReference type="CDD" id="cd03143">
    <property type="entry name" value="A4_beta-galactosidase_middle_domain"/>
    <property type="match status" value="1"/>
</dbReference>
<dbReference type="AlphaFoldDB" id="A0A8J3G6P4"/>
<dbReference type="Pfam" id="PF00246">
    <property type="entry name" value="Peptidase_M14"/>
    <property type="match status" value="1"/>
</dbReference>
<dbReference type="Gene3D" id="3.40.630.10">
    <property type="entry name" value="Zn peptidases"/>
    <property type="match status" value="1"/>
</dbReference>
<dbReference type="GO" id="GO:0004181">
    <property type="term" value="F:metallocarboxypeptidase activity"/>
    <property type="evidence" value="ECO:0007669"/>
    <property type="project" value="InterPro"/>
</dbReference>
<protein>
    <submittedName>
        <fullName evidence="3">Peptidase M14</fullName>
    </submittedName>
</protein>
<feature type="chain" id="PRO_5035165326" evidence="1">
    <location>
        <begin position="24"/>
        <end position="864"/>
    </location>
</feature>
<comment type="caution">
    <text evidence="3">The sequence shown here is derived from an EMBL/GenBank/DDBJ whole genome shotgun (WGS) entry which is preliminary data.</text>
</comment>
<feature type="signal peptide" evidence="1">
    <location>
        <begin position="1"/>
        <end position="23"/>
    </location>
</feature>
<feature type="domain" description="Peptidase M14" evidence="2">
    <location>
        <begin position="72"/>
        <end position="233"/>
    </location>
</feature>
<keyword evidence="4" id="KW-1185">Reference proteome</keyword>
<reference evidence="3" key="2">
    <citation type="submission" date="2020-09" db="EMBL/GenBank/DDBJ databases">
        <authorList>
            <person name="Sun Q."/>
            <person name="Kim S."/>
        </authorList>
    </citation>
    <scope>NUCLEOTIDE SEQUENCE</scope>
    <source>
        <strain evidence="3">KCTC 23224</strain>
    </source>
</reference>
<dbReference type="GO" id="GO:0008270">
    <property type="term" value="F:zinc ion binding"/>
    <property type="evidence" value="ECO:0007669"/>
    <property type="project" value="InterPro"/>
</dbReference>
<organism evidence="3 4">
    <name type="scientific">Mongoliitalea lutea</name>
    <dbReference type="NCBI Taxonomy" id="849756"/>
    <lineage>
        <taxon>Bacteria</taxon>
        <taxon>Pseudomonadati</taxon>
        <taxon>Bacteroidota</taxon>
        <taxon>Cytophagia</taxon>
        <taxon>Cytophagales</taxon>
        <taxon>Cyclobacteriaceae</taxon>
        <taxon>Mongoliitalea</taxon>
    </lineage>
</organism>